<keyword evidence="3" id="KW-0963">Cytoplasm</keyword>
<feature type="compositionally biased region" description="Low complexity" evidence="7">
    <location>
        <begin position="315"/>
        <end position="326"/>
    </location>
</feature>
<gene>
    <name evidence="10" type="ORF">HYC85_017297</name>
</gene>
<dbReference type="PANTHER" id="PTHR10677:SF3">
    <property type="entry name" value="FI07626P-RELATED"/>
    <property type="match status" value="1"/>
</dbReference>
<dbReference type="Pfam" id="PF00627">
    <property type="entry name" value="UBA"/>
    <property type="match status" value="1"/>
</dbReference>
<dbReference type="InterPro" id="IPR006636">
    <property type="entry name" value="STI1_HS-bd"/>
</dbReference>
<dbReference type="SMART" id="SM00727">
    <property type="entry name" value="STI1"/>
    <property type="match status" value="4"/>
</dbReference>
<feature type="region of interest" description="Disordered" evidence="7">
    <location>
        <begin position="665"/>
        <end position="684"/>
    </location>
</feature>
<feature type="domain" description="UBA" evidence="8">
    <location>
        <begin position="478"/>
        <end position="522"/>
    </location>
</feature>
<reference evidence="10 11" key="2">
    <citation type="submission" date="2020-07" db="EMBL/GenBank/DDBJ databases">
        <title>Genome assembly of wild tea tree DASZ reveals pedigree and selection history of tea varieties.</title>
        <authorList>
            <person name="Zhang W."/>
        </authorList>
    </citation>
    <scope>NUCLEOTIDE SEQUENCE [LARGE SCALE GENOMIC DNA]</scope>
    <source>
        <strain evidence="11">cv. G240</strain>
        <tissue evidence="10">Leaf</tissue>
    </source>
</reference>
<dbReference type="GO" id="GO:0031593">
    <property type="term" value="F:polyubiquitin modification-dependent protein binding"/>
    <property type="evidence" value="ECO:0007669"/>
    <property type="project" value="TreeGrafter"/>
</dbReference>
<dbReference type="FunFam" id="1.10.8.10:FF:000079">
    <property type="entry name" value="Ubiquitin family protein"/>
    <property type="match status" value="1"/>
</dbReference>
<evidence type="ECO:0000313" key="11">
    <source>
        <dbReference type="Proteomes" id="UP000593564"/>
    </source>
</evidence>
<dbReference type="CDD" id="cd16106">
    <property type="entry name" value="Ubl_Dsk2p_like"/>
    <property type="match status" value="1"/>
</dbReference>
<accession>A0A7J7H274</accession>
<feature type="region of interest" description="Disordered" evidence="7">
    <location>
        <begin position="283"/>
        <end position="375"/>
    </location>
</feature>
<evidence type="ECO:0000259" key="8">
    <source>
        <dbReference type="PROSITE" id="PS50030"/>
    </source>
</evidence>
<evidence type="ECO:0000259" key="9">
    <source>
        <dbReference type="PROSITE" id="PS50053"/>
    </source>
</evidence>
<dbReference type="InterPro" id="IPR015940">
    <property type="entry name" value="UBA"/>
</dbReference>
<evidence type="ECO:0000256" key="5">
    <source>
        <dbReference type="ARBA" id="ARBA00023242"/>
    </source>
</evidence>
<dbReference type="PANTHER" id="PTHR10677">
    <property type="entry name" value="UBIQUILIN"/>
    <property type="match status" value="1"/>
</dbReference>
<dbReference type="Gene3D" id="3.10.20.90">
    <property type="entry name" value="Phosphatidylinositol 3-kinase Catalytic Subunit, Chain A, domain 1"/>
    <property type="match status" value="1"/>
</dbReference>
<dbReference type="GO" id="GO:0005634">
    <property type="term" value="C:nucleus"/>
    <property type="evidence" value="ECO:0007669"/>
    <property type="project" value="UniProtKB-SubCell"/>
</dbReference>
<evidence type="ECO:0000256" key="3">
    <source>
        <dbReference type="ARBA" id="ARBA00022490"/>
    </source>
</evidence>
<dbReference type="SMART" id="SM00165">
    <property type="entry name" value="UBA"/>
    <property type="match status" value="1"/>
</dbReference>
<comment type="caution">
    <text evidence="10">The sequence shown here is derived from an EMBL/GenBank/DDBJ whole genome shotgun (WGS) entry which is preliminary data.</text>
</comment>
<dbReference type="EMBL" id="JACBKZ010000007">
    <property type="protein sequence ID" value="KAF5947069.1"/>
    <property type="molecule type" value="Genomic_DNA"/>
</dbReference>
<dbReference type="GO" id="GO:0005829">
    <property type="term" value="C:cytosol"/>
    <property type="evidence" value="ECO:0007669"/>
    <property type="project" value="UniProtKB-ARBA"/>
</dbReference>
<dbReference type="Gene3D" id="1.10.8.10">
    <property type="entry name" value="DNA helicase RuvA subunit, C-terminal domain"/>
    <property type="match status" value="1"/>
</dbReference>
<dbReference type="Pfam" id="PF00240">
    <property type="entry name" value="ubiquitin"/>
    <property type="match status" value="1"/>
</dbReference>
<feature type="compositionally biased region" description="Low complexity" evidence="7">
    <location>
        <begin position="94"/>
        <end position="114"/>
    </location>
</feature>
<dbReference type="InterPro" id="IPR000626">
    <property type="entry name" value="Ubiquitin-like_dom"/>
</dbReference>
<dbReference type="InterPro" id="IPR029071">
    <property type="entry name" value="Ubiquitin-like_domsf"/>
</dbReference>
<protein>
    <submittedName>
        <fullName evidence="10">Uncharacterized protein</fullName>
    </submittedName>
</protein>
<dbReference type="SUPFAM" id="SSF54236">
    <property type="entry name" value="Ubiquitin-like"/>
    <property type="match status" value="1"/>
</dbReference>
<proteinExistence type="predicted"/>
<name>A0A7J7H274_CAMSI</name>
<sequence>MVAEGESAESSVVGVDGGEEVTINVRCSNGSKFSVRTTLDSTVVAFKAVLAHNCEVPADQQRLIYKGRILKDDQNLASYGLQADHTVHMVRGFAPATSTPTPTATATATANPNPTSGVAQNVGSNEGGGFGVAGLGASLFPGLGYNALGGSGASGLFGAELPEFEQVQQQLTQNPNMMREIMNMPAIQSLMNNPDLMRSLIMSNPQMRELIDRNPELAHVLNDPGILRQTLEAARNPELMREMMRNTDRAMSNIESSPEGFNMLRRMYENVQEPFLNATTMAGSTGNDMGSNPFAALLGNQGGGTQTRDGSNNPSTTGSETTTGSTAVPNSNPLPNPWSGTGGSQANTTATANPTGNARAPGIGGQGGLGLPEMERMFGMPDPPALNQLLQNPAVSQMMQSLLSNPESMNQFLGLNPQLRGMLDMNPQLREMMQNPETIRRLTSPETMQQMLALQQALQLNRLQSTQEPTQTGGTQGPPEEIYATQLSQLQEMGFFDTQENIRALRATSGNVHAAVERLLGNPGQDSVGSVKMVQQTIDSKFSGYGIPNTETGLANQDKQLPLPVTAKKMALRDLQNENRIAVPKSLGSSLFPKESGPTIKAVKASGTKRPAPECLVSAPQHQSPTSNAANGHLVYVRRRPEVELAKSSIFDNTNSNAYCPQARKLGDQDETPQPKSQMKEPKTCVPEVAPIPRTSLMCYSSGKPSVPPSIGKSSNIVQPTDANYLPISSSTPPLDYPKKMNNQHWEERYCQLQDLLKILDQSNQEDYVQMLRSLSSVELSRHAVELEKRSIQLSLEEAKEIQRVRLLDVLGKYSEISRAPSAQQGQSEN</sequence>
<dbReference type="PROSITE" id="PS50030">
    <property type="entry name" value="UBA"/>
    <property type="match status" value="1"/>
</dbReference>
<dbReference type="CDD" id="cd14399">
    <property type="entry name" value="UBA_PLICs"/>
    <property type="match status" value="1"/>
</dbReference>
<comment type="subcellular location">
    <subcellularLocation>
        <location evidence="2">Cytoplasm</location>
    </subcellularLocation>
    <subcellularLocation>
        <location evidence="1">Nucleus</location>
    </subcellularLocation>
</comment>
<dbReference type="GO" id="GO:0006511">
    <property type="term" value="P:ubiquitin-dependent protein catabolic process"/>
    <property type="evidence" value="ECO:0007669"/>
    <property type="project" value="TreeGrafter"/>
</dbReference>
<evidence type="ECO:0000256" key="1">
    <source>
        <dbReference type="ARBA" id="ARBA00004123"/>
    </source>
</evidence>
<feature type="compositionally biased region" description="Low complexity" evidence="7">
    <location>
        <begin position="346"/>
        <end position="358"/>
    </location>
</feature>
<evidence type="ECO:0000256" key="2">
    <source>
        <dbReference type="ARBA" id="ARBA00004496"/>
    </source>
</evidence>
<feature type="domain" description="Ubiquitin-like" evidence="9">
    <location>
        <begin position="21"/>
        <end position="90"/>
    </location>
</feature>
<evidence type="ECO:0000256" key="4">
    <source>
        <dbReference type="ARBA" id="ARBA00022737"/>
    </source>
</evidence>
<dbReference type="Pfam" id="PF23195">
    <property type="entry name" value="UBQLN1"/>
    <property type="match status" value="2"/>
</dbReference>
<dbReference type="SMART" id="SM00213">
    <property type="entry name" value="UBQ"/>
    <property type="match status" value="1"/>
</dbReference>
<dbReference type="AlphaFoldDB" id="A0A7J7H274"/>
<keyword evidence="5" id="KW-0539">Nucleus</keyword>
<reference evidence="11" key="1">
    <citation type="journal article" date="2020" name="Nat. Commun.">
        <title>Genome assembly of wild tea tree DASZ reveals pedigree and selection history of tea varieties.</title>
        <authorList>
            <person name="Zhang W."/>
            <person name="Zhang Y."/>
            <person name="Qiu H."/>
            <person name="Guo Y."/>
            <person name="Wan H."/>
            <person name="Zhang X."/>
            <person name="Scossa F."/>
            <person name="Alseekh S."/>
            <person name="Zhang Q."/>
            <person name="Wang P."/>
            <person name="Xu L."/>
            <person name="Schmidt M.H."/>
            <person name="Jia X."/>
            <person name="Li D."/>
            <person name="Zhu A."/>
            <person name="Guo F."/>
            <person name="Chen W."/>
            <person name="Ni D."/>
            <person name="Usadel B."/>
            <person name="Fernie A.R."/>
            <person name="Wen W."/>
        </authorList>
    </citation>
    <scope>NUCLEOTIDE SEQUENCE [LARGE SCALE GENOMIC DNA]</scope>
    <source>
        <strain evidence="11">cv. G240</strain>
    </source>
</reference>
<keyword evidence="11" id="KW-1185">Reference proteome</keyword>
<organism evidence="10 11">
    <name type="scientific">Camellia sinensis</name>
    <name type="common">Tea plant</name>
    <name type="synonym">Thea sinensis</name>
    <dbReference type="NCBI Taxonomy" id="4442"/>
    <lineage>
        <taxon>Eukaryota</taxon>
        <taxon>Viridiplantae</taxon>
        <taxon>Streptophyta</taxon>
        <taxon>Embryophyta</taxon>
        <taxon>Tracheophyta</taxon>
        <taxon>Spermatophyta</taxon>
        <taxon>Magnoliopsida</taxon>
        <taxon>eudicotyledons</taxon>
        <taxon>Gunneridae</taxon>
        <taxon>Pentapetalae</taxon>
        <taxon>asterids</taxon>
        <taxon>Ericales</taxon>
        <taxon>Theaceae</taxon>
        <taxon>Camellia</taxon>
    </lineage>
</organism>
<dbReference type="FunFam" id="3.10.20.90:FF:000183">
    <property type="entry name" value="Ubiquitin domain-containing protein DSK2b"/>
    <property type="match status" value="1"/>
</dbReference>
<comment type="function">
    <text evidence="6">Binds and presumably selects ubiquitin-conjugates for destruction. Prefers multiubiquitin chains rather than single ubiquitins, with a binding affinity for 'Lys-48'-linked ubiquitin chains. Acts as a ubiquitin receptor that associates with the 26S proteasomal docking subunit RPN10 for the indirect recognition of ubiquitinated substrates of ubiquitin/26S proteasome-mediated proteolysis (UPP).</text>
</comment>
<dbReference type="FunFam" id="1.10.260.100:FF:000005">
    <property type="entry name" value="Ubiquitin domain-containing protein DSK2b"/>
    <property type="match status" value="1"/>
</dbReference>
<dbReference type="Gene3D" id="1.10.260.100">
    <property type="match status" value="1"/>
</dbReference>
<evidence type="ECO:0000256" key="6">
    <source>
        <dbReference type="ARBA" id="ARBA00053469"/>
    </source>
</evidence>
<keyword evidence="4" id="KW-0677">Repeat</keyword>
<dbReference type="SUPFAM" id="SSF46934">
    <property type="entry name" value="UBA-like"/>
    <property type="match status" value="1"/>
</dbReference>
<dbReference type="InterPro" id="IPR015496">
    <property type="entry name" value="Ubiquilin"/>
</dbReference>
<feature type="region of interest" description="Disordered" evidence="7">
    <location>
        <begin position="93"/>
        <end position="114"/>
    </location>
</feature>
<dbReference type="PROSITE" id="PS50053">
    <property type="entry name" value="UBIQUITIN_2"/>
    <property type="match status" value="1"/>
</dbReference>
<dbReference type="Proteomes" id="UP000593564">
    <property type="component" value="Unassembled WGS sequence"/>
</dbReference>
<dbReference type="InterPro" id="IPR009060">
    <property type="entry name" value="UBA-like_sf"/>
</dbReference>
<evidence type="ECO:0000313" key="10">
    <source>
        <dbReference type="EMBL" id="KAF5947069.1"/>
    </source>
</evidence>
<evidence type="ECO:0000256" key="7">
    <source>
        <dbReference type="SAM" id="MobiDB-lite"/>
    </source>
</evidence>